<evidence type="ECO:0000256" key="1">
    <source>
        <dbReference type="ARBA" id="ARBA00007179"/>
    </source>
</evidence>
<dbReference type="InterPro" id="IPR007822">
    <property type="entry name" value="LANC-like"/>
</dbReference>
<dbReference type="PRINTS" id="PR01951">
    <property type="entry name" value="LANCEUKARYTE"/>
</dbReference>
<organism evidence="2 3">
    <name type="scientific">Coccomyxa subellipsoidea</name>
    <dbReference type="NCBI Taxonomy" id="248742"/>
    <lineage>
        <taxon>Eukaryota</taxon>
        <taxon>Viridiplantae</taxon>
        <taxon>Chlorophyta</taxon>
        <taxon>core chlorophytes</taxon>
        <taxon>Trebouxiophyceae</taxon>
        <taxon>Trebouxiophyceae incertae sedis</taxon>
        <taxon>Coccomyxaceae</taxon>
        <taxon>Coccomyxa</taxon>
    </lineage>
</organism>
<dbReference type="PRINTS" id="PR01950">
    <property type="entry name" value="LANCSUPER"/>
</dbReference>
<dbReference type="InterPro" id="IPR020464">
    <property type="entry name" value="LanC-like_prot_euk"/>
</dbReference>
<comment type="caution">
    <text evidence="2">The sequence shown here is derived from an EMBL/GenBank/DDBJ whole genome shotgun (WGS) entry which is preliminary data.</text>
</comment>
<protein>
    <recommendedName>
        <fullName evidence="4">Lanthionine synthetase C-like protein</fullName>
    </recommendedName>
</protein>
<dbReference type="SUPFAM" id="SSF158745">
    <property type="entry name" value="LanC-like"/>
    <property type="match status" value="1"/>
</dbReference>
<dbReference type="PANTHER" id="PTHR12736:SF7">
    <property type="entry name" value="LANC-LIKE PROTEIN 3"/>
    <property type="match status" value="1"/>
</dbReference>
<evidence type="ECO:0000313" key="3">
    <source>
        <dbReference type="Proteomes" id="UP001491310"/>
    </source>
</evidence>
<gene>
    <name evidence="2" type="ORF">WJX75_008885</name>
</gene>
<dbReference type="CDD" id="cd04794">
    <property type="entry name" value="euk_LANCL"/>
    <property type="match status" value="1"/>
</dbReference>
<reference evidence="2 3" key="1">
    <citation type="journal article" date="2024" name="Nat. Commun.">
        <title>Phylogenomics reveals the evolutionary origins of lichenization in chlorophyte algae.</title>
        <authorList>
            <person name="Puginier C."/>
            <person name="Libourel C."/>
            <person name="Otte J."/>
            <person name="Skaloud P."/>
            <person name="Haon M."/>
            <person name="Grisel S."/>
            <person name="Petersen M."/>
            <person name="Berrin J.G."/>
            <person name="Delaux P.M."/>
            <person name="Dal Grande F."/>
            <person name="Keller J."/>
        </authorList>
    </citation>
    <scope>NUCLEOTIDE SEQUENCE [LARGE SCALE GENOMIC DNA]</scope>
    <source>
        <strain evidence="2 3">SAG 216-7</strain>
    </source>
</reference>
<dbReference type="EMBL" id="JALJOT010000013">
    <property type="protein sequence ID" value="KAK9904304.1"/>
    <property type="molecule type" value="Genomic_DNA"/>
</dbReference>
<dbReference type="InterPro" id="IPR012341">
    <property type="entry name" value="6hp_glycosidase-like_sf"/>
</dbReference>
<name>A0ABR2YFY3_9CHLO</name>
<dbReference type="Proteomes" id="UP001491310">
    <property type="component" value="Unassembled WGS sequence"/>
</dbReference>
<comment type="similarity">
    <text evidence="1">Belongs to the LanC-like protein family.</text>
</comment>
<dbReference type="Gene3D" id="1.50.10.10">
    <property type="match status" value="1"/>
</dbReference>
<accession>A0ABR2YFY3</accession>
<proteinExistence type="inferred from homology"/>
<evidence type="ECO:0000313" key="2">
    <source>
        <dbReference type="EMBL" id="KAK9904304.1"/>
    </source>
</evidence>
<dbReference type="SMART" id="SM01260">
    <property type="entry name" value="LANC_like"/>
    <property type="match status" value="1"/>
</dbReference>
<evidence type="ECO:0008006" key="4">
    <source>
        <dbReference type="Google" id="ProtNLM"/>
    </source>
</evidence>
<sequence length="374" mass="41031">MAHRSFADEVLPDPRHTYSGLTTALQDSLKVLEQGLQKGRGFSGPTVYVGLAGVALTYFRLYECCNRVNPAYLPGQVSWAGKEQAQGYLKRAAALINAAGTSPKLQKLGPAILQMPERECELLYGRSGYLYALLYTQAYLGPSAILPDLVTAFVQQIVDEGRRGAIRVKNAPLMWQWHSECYLGGAHGVSGILHTLLLACNIYNPAELYPDLDLLNLIEKTTEALAANLQGNSGNLSTAWGLDNDRLVQWCHGAPGFLPLAVKMYVRHPVELLATASQRAADVIWARGLLVKGLGLCHGISGNAYTLLSAYRCTGDERQFKRAVQYGLFMADHWQELLNVPDRPLSLYEGLGGAICFWADVMDPPRSSFPGYEL</sequence>
<dbReference type="PANTHER" id="PTHR12736">
    <property type="entry name" value="LANC-LIKE PROTEIN"/>
    <property type="match status" value="1"/>
</dbReference>
<dbReference type="Pfam" id="PF05147">
    <property type="entry name" value="LANC_like"/>
    <property type="match status" value="1"/>
</dbReference>
<keyword evidence="3" id="KW-1185">Reference proteome</keyword>